<evidence type="ECO:0000256" key="1">
    <source>
        <dbReference type="ARBA" id="ARBA00022729"/>
    </source>
</evidence>
<keyword evidence="1 6" id="KW-0732">Signal</keyword>
<evidence type="ECO:0000256" key="6">
    <source>
        <dbReference type="HAMAP-Rule" id="MF_00922"/>
    </source>
</evidence>
<evidence type="ECO:0000256" key="5">
    <source>
        <dbReference type="ARBA" id="ARBA00023288"/>
    </source>
</evidence>
<dbReference type="Gene3D" id="1.25.40.10">
    <property type="entry name" value="Tetratricopeptide repeat domain"/>
    <property type="match status" value="1"/>
</dbReference>
<dbReference type="InterPro" id="IPR011990">
    <property type="entry name" value="TPR-like_helical_dom_sf"/>
</dbReference>
<evidence type="ECO:0000256" key="4">
    <source>
        <dbReference type="ARBA" id="ARBA00023237"/>
    </source>
</evidence>
<reference evidence="9 10" key="1">
    <citation type="journal article" date="2016" name="Nat. Commun.">
        <title>Thousands of microbial genomes shed light on interconnected biogeochemical processes in an aquifer system.</title>
        <authorList>
            <person name="Anantharaman K."/>
            <person name="Brown C.T."/>
            <person name="Hug L.A."/>
            <person name="Sharon I."/>
            <person name="Castelle C.J."/>
            <person name="Probst A.J."/>
            <person name="Thomas B.C."/>
            <person name="Singh A."/>
            <person name="Wilkins M.J."/>
            <person name="Karaoz U."/>
            <person name="Brodie E.L."/>
            <person name="Williams K.H."/>
            <person name="Hubbard S.S."/>
            <person name="Banfield J.F."/>
        </authorList>
    </citation>
    <scope>NUCLEOTIDE SEQUENCE [LARGE SCALE GENOMIC DNA]</scope>
</reference>
<comment type="subunit">
    <text evidence="6">Part of the Bam complex.</text>
</comment>
<dbReference type="InterPro" id="IPR039565">
    <property type="entry name" value="BamD-like"/>
</dbReference>
<comment type="function">
    <text evidence="6">Part of the outer membrane protein assembly complex, which is involved in assembly and insertion of beta-barrel proteins into the outer membrane.</text>
</comment>
<keyword evidence="2 6" id="KW-0472">Membrane</keyword>
<dbReference type="Proteomes" id="UP000178885">
    <property type="component" value="Unassembled WGS sequence"/>
</dbReference>
<evidence type="ECO:0000313" key="10">
    <source>
        <dbReference type="Proteomes" id="UP000178885"/>
    </source>
</evidence>
<name>A0A1F6TU26_9PROT</name>
<keyword evidence="4 6" id="KW-0998">Cell outer membrane</keyword>
<accession>A0A1F6TU26</accession>
<dbReference type="InterPro" id="IPR017689">
    <property type="entry name" value="BamD"/>
</dbReference>
<keyword evidence="5 6" id="KW-0449">Lipoprotein</keyword>
<dbReference type="EMBL" id="MFSU01000024">
    <property type="protein sequence ID" value="OGI48595.1"/>
    <property type="molecule type" value="Genomic_DNA"/>
</dbReference>
<evidence type="ECO:0000256" key="7">
    <source>
        <dbReference type="SAM" id="SignalP"/>
    </source>
</evidence>
<comment type="similarity">
    <text evidence="6">Belongs to the BamD family.</text>
</comment>
<sequence>MQRHVRLAVVWAALLLAGCAAIEDPTKDWTPEQFYKAGEEKIAGGDYDTAVKHFEALQARYPYGRYAEQAQLEIAYAYYKADEPAPAIAAADRFIRLHPTHPNVDYAYYLKGLTNFRGERSFAASLFGQGDDLVDRDPKGTRDAYNDFRELVDRFPRSRYVEDARKRMAYLFDAQARYEIAVARFYFDRGAYVAAVNRSKYALENFARTPATEDALGLQAMSYKAMGLNELMEDTLRVLKQNFPNSRYLNEVRDTRAEIREK</sequence>
<evidence type="ECO:0000256" key="2">
    <source>
        <dbReference type="ARBA" id="ARBA00023136"/>
    </source>
</evidence>
<dbReference type="HAMAP" id="MF_00922">
    <property type="entry name" value="OM_assembly_BamD"/>
    <property type="match status" value="1"/>
</dbReference>
<dbReference type="GO" id="GO:0051205">
    <property type="term" value="P:protein insertion into membrane"/>
    <property type="evidence" value="ECO:0007669"/>
    <property type="project" value="UniProtKB-UniRule"/>
</dbReference>
<dbReference type="NCBIfam" id="TIGR03302">
    <property type="entry name" value="OM_YfiO"/>
    <property type="match status" value="1"/>
</dbReference>
<dbReference type="AlphaFoldDB" id="A0A1F6TU26"/>
<proteinExistence type="inferred from homology"/>
<feature type="chain" id="PRO_5009730105" description="Outer membrane protein assembly factor BamD" evidence="7">
    <location>
        <begin position="23"/>
        <end position="262"/>
    </location>
</feature>
<dbReference type="GO" id="GO:0043165">
    <property type="term" value="P:Gram-negative-bacterium-type cell outer membrane assembly"/>
    <property type="evidence" value="ECO:0007669"/>
    <property type="project" value="UniProtKB-UniRule"/>
</dbReference>
<organism evidence="9 10">
    <name type="scientific">Candidatus Muproteobacteria bacterium RBG_16_65_34</name>
    <dbReference type="NCBI Taxonomy" id="1817760"/>
    <lineage>
        <taxon>Bacteria</taxon>
        <taxon>Pseudomonadati</taxon>
        <taxon>Pseudomonadota</taxon>
        <taxon>Candidatus Muproteobacteria</taxon>
    </lineage>
</organism>
<dbReference type="PANTHER" id="PTHR37423:SF1">
    <property type="entry name" value="OUTER MEMBRANE PROTEIN ASSEMBLY FACTOR BAMD"/>
    <property type="match status" value="1"/>
</dbReference>
<protein>
    <recommendedName>
        <fullName evidence="6">Outer membrane protein assembly factor BamD</fullName>
    </recommendedName>
</protein>
<evidence type="ECO:0000259" key="8">
    <source>
        <dbReference type="Pfam" id="PF13525"/>
    </source>
</evidence>
<gene>
    <name evidence="6" type="primary">bamD</name>
    <name evidence="9" type="ORF">A2151_02585</name>
</gene>
<dbReference type="PROSITE" id="PS51257">
    <property type="entry name" value="PROKAR_LIPOPROTEIN"/>
    <property type="match status" value="1"/>
</dbReference>
<evidence type="ECO:0000313" key="9">
    <source>
        <dbReference type="EMBL" id="OGI48595.1"/>
    </source>
</evidence>
<comment type="subcellular location">
    <subcellularLocation>
        <location evidence="6">Cell outer membrane</location>
        <topology evidence="6">Lipid-anchor</topology>
    </subcellularLocation>
</comment>
<feature type="signal peptide" evidence="7">
    <location>
        <begin position="1"/>
        <end position="22"/>
    </location>
</feature>
<feature type="domain" description="Outer membrane lipoprotein BamD-like" evidence="8">
    <location>
        <begin position="29"/>
        <end position="234"/>
    </location>
</feature>
<dbReference type="Pfam" id="PF13525">
    <property type="entry name" value="YfiO"/>
    <property type="match status" value="1"/>
</dbReference>
<comment type="caution">
    <text evidence="9">The sequence shown here is derived from an EMBL/GenBank/DDBJ whole genome shotgun (WGS) entry which is preliminary data.</text>
</comment>
<dbReference type="SUPFAM" id="SSF48452">
    <property type="entry name" value="TPR-like"/>
    <property type="match status" value="1"/>
</dbReference>
<evidence type="ECO:0000256" key="3">
    <source>
        <dbReference type="ARBA" id="ARBA00023139"/>
    </source>
</evidence>
<dbReference type="GO" id="GO:1990063">
    <property type="term" value="C:Bam protein complex"/>
    <property type="evidence" value="ECO:0007669"/>
    <property type="project" value="TreeGrafter"/>
</dbReference>
<dbReference type="STRING" id="1817760.A2151_02585"/>
<dbReference type="CDD" id="cd15830">
    <property type="entry name" value="BamD"/>
    <property type="match status" value="1"/>
</dbReference>
<dbReference type="PANTHER" id="PTHR37423">
    <property type="entry name" value="SOLUBLE LYTIC MUREIN TRANSGLYCOSYLASE-RELATED"/>
    <property type="match status" value="1"/>
</dbReference>
<keyword evidence="3 6" id="KW-0564">Palmitate</keyword>